<evidence type="ECO:0000313" key="4">
    <source>
        <dbReference type="EMBL" id="CAI0653559.1"/>
    </source>
</evidence>
<dbReference type="GO" id="GO:0016616">
    <property type="term" value="F:oxidoreductase activity, acting on the CH-OH group of donors, NAD or NADP as acceptor"/>
    <property type="evidence" value="ECO:0007669"/>
    <property type="project" value="TreeGrafter"/>
</dbReference>
<dbReference type="CDD" id="cd05233">
    <property type="entry name" value="SDR_c"/>
    <property type="match status" value="1"/>
</dbReference>
<proteinExistence type="inferred from homology"/>
<name>A0A9W4S5A1_9PEZI</name>
<dbReference type="PRINTS" id="PR00080">
    <property type="entry name" value="SDRFAMILY"/>
</dbReference>
<keyword evidence="2" id="KW-0521">NADP</keyword>
<dbReference type="Pfam" id="PF00106">
    <property type="entry name" value="adh_short"/>
    <property type="match status" value="1"/>
</dbReference>
<dbReference type="PANTHER" id="PTHR42760:SF127">
    <property type="entry name" value="3-KETOACYL-ACYL CARRIER PROTEIN REDUCTASE-RELATED"/>
    <property type="match status" value="1"/>
</dbReference>
<gene>
    <name evidence="4" type="ORF">CGXH109_LOCUS129013</name>
</gene>
<reference evidence="4" key="1">
    <citation type="submission" date="2022-08" db="EMBL/GenBank/DDBJ databases">
        <authorList>
            <person name="Giroux E."/>
            <person name="Giroux E."/>
        </authorList>
    </citation>
    <scope>NUCLEOTIDE SEQUENCE</scope>
    <source>
        <strain evidence="4">H1091258</strain>
    </source>
</reference>
<organism evidence="4 5">
    <name type="scientific">Colletotrichum noveboracense</name>
    <dbReference type="NCBI Taxonomy" id="2664923"/>
    <lineage>
        <taxon>Eukaryota</taxon>
        <taxon>Fungi</taxon>
        <taxon>Dikarya</taxon>
        <taxon>Ascomycota</taxon>
        <taxon>Pezizomycotina</taxon>
        <taxon>Sordariomycetes</taxon>
        <taxon>Hypocreomycetidae</taxon>
        <taxon>Glomerellales</taxon>
        <taxon>Glomerellaceae</taxon>
        <taxon>Colletotrichum</taxon>
        <taxon>Colletotrichum gloeosporioides species complex</taxon>
    </lineage>
</organism>
<evidence type="ECO:0000313" key="5">
    <source>
        <dbReference type="Proteomes" id="UP001152533"/>
    </source>
</evidence>
<dbReference type="InterPro" id="IPR036291">
    <property type="entry name" value="NAD(P)-bd_dom_sf"/>
</dbReference>
<keyword evidence="5" id="KW-1185">Reference proteome</keyword>
<evidence type="ECO:0000256" key="1">
    <source>
        <dbReference type="ARBA" id="ARBA00006484"/>
    </source>
</evidence>
<protein>
    <submittedName>
        <fullName evidence="4">Uncharacterized protein</fullName>
    </submittedName>
</protein>
<dbReference type="Gene3D" id="3.40.50.720">
    <property type="entry name" value="NAD(P)-binding Rossmann-like Domain"/>
    <property type="match status" value="1"/>
</dbReference>
<dbReference type="GO" id="GO:0006633">
    <property type="term" value="P:fatty acid biosynthetic process"/>
    <property type="evidence" value="ECO:0007669"/>
    <property type="project" value="TreeGrafter"/>
</dbReference>
<comment type="caution">
    <text evidence="4">The sequence shown here is derived from an EMBL/GenBank/DDBJ whole genome shotgun (WGS) entry which is preliminary data.</text>
</comment>
<dbReference type="InterPro" id="IPR020904">
    <property type="entry name" value="Sc_DH/Rdtase_CS"/>
</dbReference>
<comment type="similarity">
    <text evidence="1 3">Belongs to the short-chain dehydrogenases/reductases (SDR) family.</text>
</comment>
<accession>A0A9W4S5A1</accession>
<evidence type="ECO:0000256" key="3">
    <source>
        <dbReference type="RuleBase" id="RU000363"/>
    </source>
</evidence>
<dbReference type="Proteomes" id="UP001152533">
    <property type="component" value="Unassembled WGS sequence"/>
</dbReference>
<dbReference type="EMBL" id="CAMGZC010001727">
    <property type="protein sequence ID" value="CAI0653559.1"/>
    <property type="molecule type" value="Genomic_DNA"/>
</dbReference>
<dbReference type="SUPFAM" id="SSF51735">
    <property type="entry name" value="NAD(P)-binding Rossmann-fold domains"/>
    <property type="match status" value="1"/>
</dbReference>
<dbReference type="GO" id="GO:0048038">
    <property type="term" value="F:quinone binding"/>
    <property type="evidence" value="ECO:0007669"/>
    <property type="project" value="TreeGrafter"/>
</dbReference>
<dbReference type="PRINTS" id="PR00081">
    <property type="entry name" value="GDHRDH"/>
</dbReference>
<sequence length="221" mass="23543">RARVHPIKCDVTSPASVAEAFSTYLSADPSRRLDVLINNAGISDKMHPTGDCDMAMWEKNILVNMTGPFVTSQAAIQQFLKQDAREGGQRGVILNVISAAGLNGARAGVAYTASKHGTVGLTRSTAAFYGPKGIRCLAIMPGPMQTNMARSENHIADFHKEGLAVVVSTFNTVHGDPAKQGWNFGWSPLEQVAKTVLVLCSDGMNTINGALVPTDMGWTTV</sequence>
<evidence type="ECO:0000256" key="2">
    <source>
        <dbReference type="ARBA" id="ARBA00022857"/>
    </source>
</evidence>
<dbReference type="PROSITE" id="PS00061">
    <property type="entry name" value="ADH_SHORT"/>
    <property type="match status" value="1"/>
</dbReference>
<dbReference type="PANTHER" id="PTHR42760">
    <property type="entry name" value="SHORT-CHAIN DEHYDROGENASES/REDUCTASES FAMILY MEMBER"/>
    <property type="match status" value="1"/>
</dbReference>
<dbReference type="AlphaFoldDB" id="A0A9W4S5A1"/>
<dbReference type="InterPro" id="IPR002347">
    <property type="entry name" value="SDR_fam"/>
</dbReference>
<feature type="non-terminal residue" evidence="4">
    <location>
        <position position="1"/>
    </location>
</feature>